<keyword evidence="2" id="KW-0472">Membrane</keyword>
<evidence type="ECO:0000256" key="1">
    <source>
        <dbReference type="SAM" id="Coils"/>
    </source>
</evidence>
<proteinExistence type="predicted"/>
<evidence type="ECO:0000313" key="4">
    <source>
        <dbReference type="Proteomes" id="UP001596170"/>
    </source>
</evidence>
<protein>
    <submittedName>
        <fullName evidence="3">DUF1129 family protein</fullName>
    </submittedName>
</protein>
<dbReference type="Proteomes" id="UP001596170">
    <property type="component" value="Unassembled WGS sequence"/>
</dbReference>
<keyword evidence="2" id="KW-0812">Transmembrane</keyword>
<dbReference type="InterPro" id="IPR009214">
    <property type="entry name" value="DUF1129"/>
</dbReference>
<dbReference type="PANTHER" id="PTHR41307:SF1">
    <property type="entry name" value="MEMBRANE PROTEIN"/>
    <property type="match status" value="1"/>
</dbReference>
<feature type="transmembrane region" description="Helical" evidence="2">
    <location>
        <begin position="127"/>
        <end position="151"/>
    </location>
</feature>
<feature type="transmembrane region" description="Helical" evidence="2">
    <location>
        <begin position="98"/>
        <end position="121"/>
    </location>
</feature>
<dbReference type="RefSeq" id="WP_377735619.1">
    <property type="nucleotide sequence ID" value="NZ_JBHSRI010000025.1"/>
</dbReference>
<feature type="transmembrane region" description="Helical" evidence="2">
    <location>
        <begin position="199"/>
        <end position="218"/>
    </location>
</feature>
<gene>
    <name evidence="3" type="ORF">ACFPYN_16300</name>
</gene>
<feature type="coiled-coil region" evidence="1">
    <location>
        <begin position="3"/>
        <end position="60"/>
    </location>
</feature>
<dbReference type="Gene3D" id="1.10.1900.10">
    <property type="entry name" value="c-terminal domain of poly(a) binding protein"/>
    <property type="match status" value="1"/>
</dbReference>
<sequence>MNVNELIKQNNEKRENLNEENKKYYTDLMLYIRTKLTLSEQQAEEVLMEILDHLLEAQEEGKTASQVFGGNPQAFADELIEQLPEEEKRDMVKFIGQLAFSLVGWFLVTRGLVLLLFTNFVGASTTVYIIPTLIIFGLLAGIVFLSVKVIFGLIHQSLFKEKSADKMNLIKVGLFGGGSFAVILGANYFIRGFGPSFEFPWSASIGAGTVFLLISWLMKFKTKHSIVSKG</sequence>
<evidence type="ECO:0000313" key="3">
    <source>
        <dbReference type="EMBL" id="MFC6040989.1"/>
    </source>
</evidence>
<name>A0ABW1LBY4_9BACL</name>
<dbReference type="PANTHER" id="PTHR41307">
    <property type="entry name" value="MEMBRANE PROTEIN-RELATED"/>
    <property type="match status" value="1"/>
</dbReference>
<keyword evidence="1" id="KW-0175">Coiled coil</keyword>
<accession>A0ABW1LBY4</accession>
<organism evidence="3 4">
    <name type="scientific">Paenisporosarcina macmurdoensis</name>
    <dbReference type="NCBI Taxonomy" id="212659"/>
    <lineage>
        <taxon>Bacteria</taxon>
        <taxon>Bacillati</taxon>
        <taxon>Bacillota</taxon>
        <taxon>Bacilli</taxon>
        <taxon>Bacillales</taxon>
        <taxon>Caryophanaceae</taxon>
        <taxon>Paenisporosarcina</taxon>
    </lineage>
</organism>
<reference evidence="4" key="1">
    <citation type="journal article" date="2019" name="Int. J. Syst. Evol. Microbiol.">
        <title>The Global Catalogue of Microorganisms (GCM) 10K type strain sequencing project: providing services to taxonomists for standard genome sequencing and annotation.</title>
        <authorList>
            <consortium name="The Broad Institute Genomics Platform"/>
            <consortium name="The Broad Institute Genome Sequencing Center for Infectious Disease"/>
            <person name="Wu L."/>
            <person name="Ma J."/>
        </authorList>
    </citation>
    <scope>NUCLEOTIDE SEQUENCE [LARGE SCALE GENOMIC DNA]</scope>
    <source>
        <strain evidence="4">CCUG 54527</strain>
    </source>
</reference>
<dbReference type="EMBL" id="JBHSRI010000025">
    <property type="protein sequence ID" value="MFC6040989.1"/>
    <property type="molecule type" value="Genomic_DNA"/>
</dbReference>
<dbReference type="SUPFAM" id="SSF158560">
    <property type="entry name" value="BH3980-like"/>
    <property type="match status" value="1"/>
</dbReference>
<evidence type="ECO:0000256" key="2">
    <source>
        <dbReference type="SAM" id="Phobius"/>
    </source>
</evidence>
<feature type="transmembrane region" description="Helical" evidence="2">
    <location>
        <begin position="172"/>
        <end position="193"/>
    </location>
</feature>
<dbReference type="Pfam" id="PF06570">
    <property type="entry name" value="DUF1129"/>
    <property type="match status" value="1"/>
</dbReference>
<keyword evidence="2" id="KW-1133">Transmembrane helix</keyword>
<keyword evidence="4" id="KW-1185">Reference proteome</keyword>
<comment type="caution">
    <text evidence="3">The sequence shown here is derived from an EMBL/GenBank/DDBJ whole genome shotgun (WGS) entry which is preliminary data.</text>
</comment>